<reference evidence="5" key="1">
    <citation type="journal article" date="2013" name="Nat. Genet.">
        <title>The Capsella rubella genome and the genomic consequences of rapid mating system evolution.</title>
        <authorList>
            <person name="Slotte T."/>
            <person name="Hazzouri K.M."/>
            <person name="Agren J.A."/>
            <person name="Koenig D."/>
            <person name="Maumus F."/>
            <person name="Guo Y.L."/>
            <person name="Steige K."/>
            <person name="Platts A.E."/>
            <person name="Escobar J.S."/>
            <person name="Newman L.K."/>
            <person name="Wang W."/>
            <person name="Mandakova T."/>
            <person name="Vello E."/>
            <person name="Smith L.M."/>
            <person name="Henz S.R."/>
            <person name="Steffen J."/>
            <person name="Takuno S."/>
            <person name="Brandvain Y."/>
            <person name="Coop G."/>
            <person name="Andolfatto P."/>
            <person name="Hu T.T."/>
            <person name="Blanchette M."/>
            <person name="Clark R.M."/>
            <person name="Quesneville H."/>
            <person name="Nordborg M."/>
            <person name="Gaut B.S."/>
            <person name="Lysak M.A."/>
            <person name="Jenkins J."/>
            <person name="Grimwood J."/>
            <person name="Chapman J."/>
            <person name="Prochnik S."/>
            <person name="Shu S."/>
            <person name="Rokhsar D."/>
            <person name="Schmutz J."/>
            <person name="Weigel D."/>
            <person name="Wright S.I."/>
        </authorList>
    </citation>
    <scope>NUCLEOTIDE SEQUENCE [LARGE SCALE GENOMIC DNA]</scope>
    <source>
        <strain evidence="5">cv. Monte Gargano</strain>
    </source>
</reference>
<protein>
    <submittedName>
        <fullName evidence="4">Uncharacterized protein</fullName>
    </submittedName>
</protein>
<feature type="domain" description="Glabrous enhancer-binding protein-like DBD" evidence="2">
    <location>
        <begin position="51"/>
        <end position="135"/>
    </location>
</feature>
<sequence>MGKVNTNKSKKKEVCGGSTAAQLTLKKRKNEGTLLANRDVNAKKSKKVGKKEWDKEDEIRLLQGMIEYKKLLGKNPFDDFKKTYRFIKEYIIYKPDSQDFVDKMRNFKNKLMDQRRIKAKVLSSSKAYKQTSSKLVTLLRGNDDVGPSTVEKQKRTVMSGEGEKWFEDASLVREVGSRGVDEDSLMSKRDAVLVEKKNQIDQKWTHPHRVG</sequence>
<dbReference type="Pfam" id="PF22757">
    <property type="entry name" value="GeBP-like_C"/>
    <property type="match status" value="1"/>
</dbReference>
<name>R0GZ04_9BRAS</name>
<feature type="domain" description="Glabrous enhancer-binding protein-like C-terminal" evidence="3">
    <location>
        <begin position="165"/>
        <end position="205"/>
    </location>
</feature>
<proteinExistence type="inferred from homology"/>
<evidence type="ECO:0000256" key="1">
    <source>
        <dbReference type="ARBA" id="ARBA00010820"/>
    </source>
</evidence>
<dbReference type="Pfam" id="PF04504">
    <property type="entry name" value="GeBP-like_DBD"/>
    <property type="match status" value="1"/>
</dbReference>
<dbReference type="AlphaFoldDB" id="R0GZ04"/>
<comment type="similarity">
    <text evidence="1">Belongs to the GeBP family.</text>
</comment>
<evidence type="ECO:0000313" key="4">
    <source>
        <dbReference type="EMBL" id="EOA22159.1"/>
    </source>
</evidence>
<evidence type="ECO:0000313" key="5">
    <source>
        <dbReference type="Proteomes" id="UP000029121"/>
    </source>
</evidence>
<dbReference type="Proteomes" id="UP000029121">
    <property type="component" value="Unassembled WGS sequence"/>
</dbReference>
<organism evidence="4 5">
    <name type="scientific">Capsella rubella</name>
    <dbReference type="NCBI Taxonomy" id="81985"/>
    <lineage>
        <taxon>Eukaryota</taxon>
        <taxon>Viridiplantae</taxon>
        <taxon>Streptophyta</taxon>
        <taxon>Embryophyta</taxon>
        <taxon>Tracheophyta</taxon>
        <taxon>Spermatophyta</taxon>
        <taxon>Magnoliopsida</taxon>
        <taxon>eudicotyledons</taxon>
        <taxon>Gunneridae</taxon>
        <taxon>Pentapetalae</taxon>
        <taxon>rosids</taxon>
        <taxon>malvids</taxon>
        <taxon>Brassicales</taxon>
        <taxon>Brassicaceae</taxon>
        <taxon>Camelineae</taxon>
        <taxon>Capsella</taxon>
    </lineage>
</organism>
<gene>
    <name evidence="4" type="ORF">CARUB_v10002727mg</name>
</gene>
<dbReference type="EMBL" id="KB870810">
    <property type="protein sequence ID" value="EOA22159.1"/>
    <property type="molecule type" value="Genomic_DNA"/>
</dbReference>
<evidence type="ECO:0000259" key="3">
    <source>
        <dbReference type="Pfam" id="PF22757"/>
    </source>
</evidence>
<dbReference type="InterPro" id="IPR053933">
    <property type="entry name" value="GeBP-like_C"/>
</dbReference>
<evidence type="ECO:0000259" key="2">
    <source>
        <dbReference type="Pfam" id="PF04504"/>
    </source>
</evidence>
<accession>R0GZ04</accession>
<dbReference type="STRING" id="81985.R0GZ04"/>
<keyword evidence="5" id="KW-1185">Reference proteome</keyword>
<dbReference type="InterPro" id="IPR053932">
    <property type="entry name" value="GeBP-like_DBD"/>
</dbReference>